<name>A0ABS7AYJ4_9ACTN</name>
<organism evidence="2 3">
    <name type="scientific">Actinoplanes hulinensis</name>
    <dbReference type="NCBI Taxonomy" id="1144547"/>
    <lineage>
        <taxon>Bacteria</taxon>
        <taxon>Bacillati</taxon>
        <taxon>Actinomycetota</taxon>
        <taxon>Actinomycetes</taxon>
        <taxon>Micromonosporales</taxon>
        <taxon>Micromonosporaceae</taxon>
        <taxon>Actinoplanes</taxon>
    </lineage>
</organism>
<dbReference type="EMBL" id="JAHXZI010000002">
    <property type="protein sequence ID" value="MBW6433163.1"/>
    <property type="molecule type" value="Genomic_DNA"/>
</dbReference>
<gene>
    <name evidence="2" type="ORF">KZ829_05325</name>
</gene>
<comment type="caution">
    <text evidence="2">The sequence shown here is derived from an EMBL/GenBank/DDBJ whole genome shotgun (WGS) entry which is preliminary data.</text>
</comment>
<accession>A0ABS7AYJ4</accession>
<sequence length="66" mass="7278">MMNEEPLVSVVRGSLDDHEVAALVAILTSRSTSVNSRTTPQPVSDWIRSAHPAGRPRNWRTSALPR</sequence>
<reference evidence="2 3" key="1">
    <citation type="journal article" date="2013" name="Antonie Van Leeuwenhoek">
        <title>Actinoplanes hulinensis sp. nov., a novel actinomycete isolated from soybean root (Glycine max (L.) Merr).</title>
        <authorList>
            <person name="Shen Y."/>
            <person name="Liu C."/>
            <person name="Wang X."/>
            <person name="Zhao J."/>
            <person name="Jia F."/>
            <person name="Zhang Y."/>
            <person name="Wang L."/>
            <person name="Yang D."/>
            <person name="Xiang W."/>
        </authorList>
    </citation>
    <scope>NUCLEOTIDE SEQUENCE [LARGE SCALE GENOMIC DNA]</scope>
    <source>
        <strain evidence="2 3">NEAU-M9</strain>
    </source>
</reference>
<protein>
    <submittedName>
        <fullName evidence="2">Acyl-CoA carboxylase subunit epsilon</fullName>
    </submittedName>
</protein>
<feature type="region of interest" description="Disordered" evidence="1">
    <location>
        <begin position="31"/>
        <end position="66"/>
    </location>
</feature>
<dbReference type="Pfam" id="PF13822">
    <property type="entry name" value="ACC_epsilon"/>
    <property type="match status" value="1"/>
</dbReference>
<evidence type="ECO:0000313" key="3">
    <source>
        <dbReference type="Proteomes" id="UP001519863"/>
    </source>
</evidence>
<dbReference type="Proteomes" id="UP001519863">
    <property type="component" value="Unassembled WGS sequence"/>
</dbReference>
<dbReference type="InterPro" id="IPR032716">
    <property type="entry name" value="ACC_epsilon"/>
</dbReference>
<keyword evidence="3" id="KW-1185">Reference proteome</keyword>
<evidence type="ECO:0000313" key="2">
    <source>
        <dbReference type="EMBL" id="MBW6433163.1"/>
    </source>
</evidence>
<proteinExistence type="predicted"/>
<evidence type="ECO:0000256" key="1">
    <source>
        <dbReference type="SAM" id="MobiDB-lite"/>
    </source>
</evidence>